<reference evidence="1 2" key="1">
    <citation type="submission" date="2021-05" db="EMBL/GenBank/DDBJ databases">
        <title>Shewanella sp. JM162201.</title>
        <authorList>
            <person name="Xu S."/>
            <person name="Li A."/>
        </authorList>
    </citation>
    <scope>NUCLEOTIDE SEQUENCE [LARGE SCALE GENOMIC DNA]</scope>
    <source>
        <strain evidence="1 2">JM162201</strain>
    </source>
</reference>
<name>A0ABS5V2Z6_9GAMM</name>
<evidence type="ECO:0000313" key="1">
    <source>
        <dbReference type="EMBL" id="MBT1444191.1"/>
    </source>
</evidence>
<dbReference type="RefSeq" id="WP_214506392.1">
    <property type="nucleotide sequence ID" value="NZ_JAHEPS010000002.1"/>
</dbReference>
<sequence length="62" mass="6627">MRSAVSAWLFGSKQQGRLSVTLLALLPSNAITPLQSTTLGFGVFFDLNQGLATAKLLALMLF</sequence>
<evidence type="ECO:0000313" key="2">
    <source>
        <dbReference type="Proteomes" id="UP001195903"/>
    </source>
</evidence>
<keyword evidence="2" id="KW-1185">Reference proteome</keyword>
<comment type="caution">
    <text evidence="1">The sequence shown here is derived from an EMBL/GenBank/DDBJ whole genome shotgun (WGS) entry which is preliminary data.</text>
</comment>
<dbReference type="EMBL" id="JAHEPS010000002">
    <property type="protein sequence ID" value="MBT1444191.1"/>
    <property type="molecule type" value="Genomic_DNA"/>
</dbReference>
<dbReference type="Proteomes" id="UP001195903">
    <property type="component" value="Unassembled WGS sequence"/>
</dbReference>
<proteinExistence type="predicted"/>
<gene>
    <name evidence="1" type="ORF">KJI95_06585</name>
</gene>
<accession>A0ABS5V2Z6</accession>
<organism evidence="1 2">
    <name type="scientific">Shewanella jiangmenensis</name>
    <dbReference type="NCBI Taxonomy" id="2837387"/>
    <lineage>
        <taxon>Bacteria</taxon>
        <taxon>Pseudomonadati</taxon>
        <taxon>Pseudomonadota</taxon>
        <taxon>Gammaproteobacteria</taxon>
        <taxon>Alteromonadales</taxon>
        <taxon>Shewanellaceae</taxon>
        <taxon>Shewanella</taxon>
    </lineage>
</organism>
<protein>
    <submittedName>
        <fullName evidence="1">Uncharacterized protein</fullName>
    </submittedName>
</protein>